<name>A0A4Y8SFL4_9SPHI</name>
<accession>A0A4Y8SFL4</accession>
<dbReference type="OrthoDB" id="9898337at2"/>
<reference evidence="2 3" key="1">
    <citation type="journal article" date="2017" name="Int. J. Syst. Evol. Microbiol.">
        <title>Mucilaginibacterpsychrotolerans sp. nov., isolated from peatlands.</title>
        <authorList>
            <person name="Deng Y."/>
            <person name="Shen L."/>
            <person name="Xu B."/>
            <person name="Liu Y."/>
            <person name="Gu Z."/>
            <person name="Liu H."/>
            <person name="Zhou Y."/>
        </authorList>
    </citation>
    <scope>NUCLEOTIDE SEQUENCE [LARGE SCALE GENOMIC DNA]</scope>
    <source>
        <strain evidence="2 3">NH7-4</strain>
    </source>
</reference>
<evidence type="ECO:0000313" key="3">
    <source>
        <dbReference type="Proteomes" id="UP000297540"/>
    </source>
</evidence>
<protein>
    <submittedName>
        <fullName evidence="2">Uncharacterized protein</fullName>
    </submittedName>
</protein>
<sequence>MEKALKRKRITLYRRFDNVASPPHLFNLQVRLAKRIIEAELQIRLGGNKDTWGYHLDRLYALGDAMVWALLSQFTIRQLGRYESVRTSLIGQEGDYLQTMARYRSRAQTSIYLFADLTRCITIGDIIEVVGDDEIRIIEIKTSIPERPTAEQMLSGRNGRQFSKLFGSPNS</sequence>
<dbReference type="Proteomes" id="UP000297540">
    <property type="component" value="Unassembled WGS sequence"/>
</dbReference>
<keyword evidence="3" id="KW-1185">Reference proteome</keyword>
<proteinExistence type="predicted"/>
<dbReference type="EMBL" id="SOZE01000009">
    <property type="protein sequence ID" value="TFF37708.1"/>
    <property type="molecule type" value="Genomic_DNA"/>
</dbReference>
<evidence type="ECO:0000256" key="1">
    <source>
        <dbReference type="SAM" id="MobiDB-lite"/>
    </source>
</evidence>
<dbReference type="RefSeq" id="WP_133230672.1">
    <property type="nucleotide sequence ID" value="NZ_SOZE01000009.1"/>
</dbReference>
<organism evidence="2 3">
    <name type="scientific">Mucilaginibacter psychrotolerans</name>
    <dbReference type="NCBI Taxonomy" id="1524096"/>
    <lineage>
        <taxon>Bacteria</taxon>
        <taxon>Pseudomonadati</taxon>
        <taxon>Bacteroidota</taxon>
        <taxon>Sphingobacteriia</taxon>
        <taxon>Sphingobacteriales</taxon>
        <taxon>Sphingobacteriaceae</taxon>
        <taxon>Mucilaginibacter</taxon>
    </lineage>
</organism>
<dbReference type="AlphaFoldDB" id="A0A4Y8SFL4"/>
<evidence type="ECO:0000313" key="2">
    <source>
        <dbReference type="EMBL" id="TFF37708.1"/>
    </source>
</evidence>
<feature type="region of interest" description="Disordered" evidence="1">
    <location>
        <begin position="149"/>
        <end position="171"/>
    </location>
</feature>
<comment type="caution">
    <text evidence="2">The sequence shown here is derived from an EMBL/GenBank/DDBJ whole genome shotgun (WGS) entry which is preliminary data.</text>
</comment>
<gene>
    <name evidence="2" type="ORF">E2R66_11105</name>
</gene>